<feature type="transmembrane region" description="Helical" evidence="13">
    <location>
        <begin position="70"/>
        <end position="88"/>
    </location>
</feature>
<feature type="domain" description="PLD phosphodiesterase" evidence="14">
    <location>
        <begin position="246"/>
        <end position="273"/>
    </location>
</feature>
<dbReference type="SUPFAM" id="SSF56024">
    <property type="entry name" value="Phospholipase D/nuclease"/>
    <property type="match status" value="2"/>
</dbReference>
<name>A0AAJ1V300_9LACT</name>
<dbReference type="InterPro" id="IPR027379">
    <property type="entry name" value="CLS_N"/>
</dbReference>
<evidence type="ECO:0000259" key="14">
    <source>
        <dbReference type="PROSITE" id="PS50035"/>
    </source>
</evidence>
<evidence type="ECO:0000256" key="9">
    <source>
        <dbReference type="ARBA" id="ARBA00023136"/>
    </source>
</evidence>
<dbReference type="Pfam" id="PF13396">
    <property type="entry name" value="PLDc_N"/>
    <property type="match status" value="1"/>
</dbReference>
<keyword evidence="8" id="KW-0443">Lipid metabolism</keyword>
<evidence type="ECO:0000256" key="6">
    <source>
        <dbReference type="ARBA" id="ARBA00022737"/>
    </source>
</evidence>
<feature type="domain" description="PLD phosphodiesterase" evidence="14">
    <location>
        <begin position="433"/>
        <end position="460"/>
    </location>
</feature>
<evidence type="ECO:0000313" key="16">
    <source>
        <dbReference type="Proteomes" id="UP001229251"/>
    </source>
</evidence>
<dbReference type="InterPro" id="IPR022924">
    <property type="entry name" value="Cardiolipin_synthase"/>
</dbReference>
<reference evidence="15" key="1">
    <citation type="submission" date="2023-05" db="EMBL/GenBank/DDBJ databases">
        <title>Cataloging the Phylogenetic Diversity of Human Bladder Bacteria.</title>
        <authorList>
            <person name="Du J."/>
        </authorList>
    </citation>
    <scope>NUCLEOTIDE SEQUENCE</scope>
    <source>
        <strain evidence="15">UMB1231</strain>
    </source>
</reference>
<keyword evidence="6" id="KW-0677">Repeat</keyword>
<evidence type="ECO:0000313" key="15">
    <source>
        <dbReference type="EMBL" id="MDK7186921.1"/>
    </source>
</evidence>
<evidence type="ECO:0000256" key="7">
    <source>
        <dbReference type="ARBA" id="ARBA00022989"/>
    </source>
</evidence>
<evidence type="ECO:0000256" key="3">
    <source>
        <dbReference type="ARBA" id="ARBA00022516"/>
    </source>
</evidence>
<dbReference type="NCBIfam" id="TIGR04265">
    <property type="entry name" value="bac_cardiolipin"/>
    <property type="match status" value="1"/>
</dbReference>
<evidence type="ECO:0000256" key="2">
    <source>
        <dbReference type="ARBA" id="ARBA00022475"/>
    </source>
</evidence>
<keyword evidence="10" id="KW-0594">Phospholipid biosynthesis</keyword>
<keyword evidence="4" id="KW-0808">Transferase</keyword>
<keyword evidence="3" id="KW-0444">Lipid biosynthesis</keyword>
<organism evidence="15 16">
    <name type="scientific">Facklamia hominis</name>
    <dbReference type="NCBI Taxonomy" id="178214"/>
    <lineage>
        <taxon>Bacteria</taxon>
        <taxon>Bacillati</taxon>
        <taxon>Bacillota</taxon>
        <taxon>Bacilli</taxon>
        <taxon>Lactobacillales</taxon>
        <taxon>Aerococcaceae</taxon>
        <taxon>Facklamia</taxon>
    </lineage>
</organism>
<dbReference type="GO" id="GO:0032049">
    <property type="term" value="P:cardiolipin biosynthetic process"/>
    <property type="evidence" value="ECO:0007669"/>
    <property type="project" value="UniProtKB-UniRule"/>
</dbReference>
<evidence type="ECO:0000256" key="4">
    <source>
        <dbReference type="ARBA" id="ARBA00022679"/>
    </source>
</evidence>
<dbReference type="InterPro" id="IPR025202">
    <property type="entry name" value="PLD-like_dom"/>
</dbReference>
<dbReference type="Proteomes" id="UP001229251">
    <property type="component" value="Unassembled WGS sequence"/>
</dbReference>
<dbReference type="GO" id="GO:0008808">
    <property type="term" value="F:cardiolipin synthase activity"/>
    <property type="evidence" value="ECO:0007669"/>
    <property type="project" value="UniProtKB-UniRule"/>
</dbReference>
<evidence type="ECO:0000256" key="12">
    <source>
        <dbReference type="NCBIfam" id="TIGR04265"/>
    </source>
</evidence>
<keyword evidence="7 13" id="KW-1133">Transmembrane helix</keyword>
<accession>A0AAJ1V300</accession>
<dbReference type="CDD" id="cd09160">
    <property type="entry name" value="PLDc_SMU_988_like_2"/>
    <property type="match status" value="1"/>
</dbReference>
<dbReference type="Gene3D" id="3.30.870.10">
    <property type="entry name" value="Endonuclease Chain A"/>
    <property type="match status" value="2"/>
</dbReference>
<dbReference type="EC" id="2.7.8.-" evidence="12"/>
<dbReference type="PANTHER" id="PTHR21248:SF22">
    <property type="entry name" value="PHOSPHOLIPASE D"/>
    <property type="match status" value="1"/>
</dbReference>
<dbReference type="PANTHER" id="PTHR21248">
    <property type="entry name" value="CARDIOLIPIN SYNTHASE"/>
    <property type="match status" value="1"/>
</dbReference>
<evidence type="ECO:0000256" key="5">
    <source>
        <dbReference type="ARBA" id="ARBA00022692"/>
    </source>
</evidence>
<evidence type="ECO:0000256" key="1">
    <source>
        <dbReference type="ARBA" id="ARBA00004651"/>
    </source>
</evidence>
<dbReference type="EMBL" id="JASOOE010000004">
    <property type="protein sequence ID" value="MDK7186921.1"/>
    <property type="molecule type" value="Genomic_DNA"/>
</dbReference>
<evidence type="ECO:0000256" key="8">
    <source>
        <dbReference type="ARBA" id="ARBA00023098"/>
    </source>
</evidence>
<evidence type="ECO:0000256" key="11">
    <source>
        <dbReference type="ARBA" id="ARBA00023264"/>
    </source>
</evidence>
<gene>
    <name evidence="15" type="primary">cls</name>
    <name evidence="15" type="ORF">QP433_02895</name>
</gene>
<evidence type="ECO:0000256" key="13">
    <source>
        <dbReference type="SAM" id="Phobius"/>
    </source>
</evidence>
<dbReference type="GO" id="GO:0005886">
    <property type="term" value="C:plasma membrane"/>
    <property type="evidence" value="ECO:0007669"/>
    <property type="project" value="UniProtKB-SubCell"/>
</dbReference>
<dbReference type="InterPro" id="IPR001736">
    <property type="entry name" value="PLipase_D/transphosphatidylase"/>
</dbReference>
<dbReference type="PROSITE" id="PS50035">
    <property type="entry name" value="PLD"/>
    <property type="match status" value="2"/>
</dbReference>
<keyword evidence="11" id="KW-1208">Phospholipid metabolism</keyword>
<keyword evidence="5 13" id="KW-0812">Transmembrane</keyword>
<feature type="transmembrane region" description="Helical" evidence="13">
    <location>
        <begin position="12"/>
        <end position="32"/>
    </location>
</feature>
<comment type="caution">
    <text evidence="15">The sequence shown here is derived from an EMBL/GenBank/DDBJ whole genome shotgun (WGS) entry which is preliminary data.</text>
</comment>
<dbReference type="RefSeq" id="WP_285065491.1">
    <property type="nucleotide sequence ID" value="NZ_JASOOE010000004.1"/>
</dbReference>
<keyword evidence="9 13" id="KW-0472">Membrane</keyword>
<dbReference type="CDD" id="cd09154">
    <property type="entry name" value="PLDc_SMU_988_like_1"/>
    <property type="match status" value="1"/>
</dbReference>
<sequence>MNKSNETRFLIVRLIVFGLLIAIQMAWILVIIEGLLSYSVLLNIVLSLLSFLIVLYLLNKDDSPAYRMSWIILIALFPLLGSLFYLFAGNKRPLKEMTRRIQNQVENHREDRQTVPDALPILKHRSNRLSSIAKYVSDFAGMPVLVNQEVDYYPNGESVMDDLVADLKAAKSHIFLEFFIIEEGQMYNQIFDVLKQKAKEGVDVRLIYDDFGCLLRLNDSFVEDMARYGIKALKFNPVRPIVSLVYNTRDHRKYIIIDNEVAYTGGVNIADEYINRKNRFGYWKDTMIRVKGGAVWNYAHMFLLLWNAYKNEDFDFTKFDHLASLDQSRQALEENPNNLSFVQPFSDSPLDSEPIGENVYREILNAAEDYVYIYTPYLVISYELQTAMILAAKRGVDVRLMTPGIPDKKMVYRITRSYYRPLIEGGVQIYEYLPGFLHAKSFVSDDRVAIVGTINLDYRSLYLHFETGTLLYFHPQIKAIKADFLEAQEEGKRIREKHLRRTVFGKITDALLRLLAPFV</sequence>
<keyword evidence="2" id="KW-1003">Cell membrane</keyword>
<comment type="subcellular location">
    <subcellularLocation>
        <location evidence="1">Cell membrane</location>
        <topology evidence="1">Multi-pass membrane protein</topology>
    </subcellularLocation>
</comment>
<dbReference type="SMART" id="SM00155">
    <property type="entry name" value="PLDc"/>
    <property type="match status" value="2"/>
</dbReference>
<protein>
    <recommendedName>
        <fullName evidence="12">Cardiolipin synthase</fullName>
        <ecNumber evidence="12">2.7.8.-</ecNumber>
    </recommendedName>
</protein>
<evidence type="ECO:0000256" key="10">
    <source>
        <dbReference type="ARBA" id="ARBA00023209"/>
    </source>
</evidence>
<proteinExistence type="predicted"/>
<feature type="transmembrane region" description="Helical" evidence="13">
    <location>
        <begin position="38"/>
        <end position="58"/>
    </location>
</feature>
<dbReference type="AlphaFoldDB" id="A0AAJ1V300"/>
<dbReference type="Pfam" id="PF13091">
    <property type="entry name" value="PLDc_2"/>
    <property type="match status" value="2"/>
</dbReference>